<dbReference type="OrthoDB" id="4893134at2759"/>
<gene>
    <name evidence="2" type="ORF">THARTR1_07971</name>
</gene>
<evidence type="ECO:0000313" key="3">
    <source>
        <dbReference type="Proteomes" id="UP000236290"/>
    </source>
</evidence>
<feature type="region of interest" description="Disordered" evidence="1">
    <location>
        <begin position="107"/>
        <end position="126"/>
    </location>
</feature>
<dbReference type="Proteomes" id="UP000236290">
    <property type="component" value="Unassembled WGS sequence"/>
</dbReference>
<protein>
    <submittedName>
        <fullName evidence="2">Uncharacterized protein</fullName>
    </submittedName>
</protein>
<evidence type="ECO:0000313" key="2">
    <source>
        <dbReference type="EMBL" id="PNP51321.1"/>
    </source>
</evidence>
<comment type="caution">
    <text evidence="2">The sequence shown here is derived from an EMBL/GenBank/DDBJ whole genome shotgun (WGS) entry which is preliminary data.</text>
</comment>
<proteinExistence type="predicted"/>
<name>A0A2K0U0N0_TRIHA</name>
<dbReference type="EMBL" id="MTYI01000125">
    <property type="protein sequence ID" value="PNP51321.1"/>
    <property type="molecule type" value="Genomic_DNA"/>
</dbReference>
<feature type="compositionally biased region" description="Polar residues" evidence="1">
    <location>
        <begin position="1"/>
        <end position="22"/>
    </location>
</feature>
<feature type="region of interest" description="Disordered" evidence="1">
    <location>
        <begin position="1"/>
        <end position="42"/>
    </location>
</feature>
<organism evidence="2 3">
    <name type="scientific">Trichoderma harzianum</name>
    <name type="common">Hypocrea lixii</name>
    <dbReference type="NCBI Taxonomy" id="5544"/>
    <lineage>
        <taxon>Eukaryota</taxon>
        <taxon>Fungi</taxon>
        <taxon>Dikarya</taxon>
        <taxon>Ascomycota</taxon>
        <taxon>Pezizomycotina</taxon>
        <taxon>Sordariomycetes</taxon>
        <taxon>Hypocreomycetidae</taxon>
        <taxon>Hypocreales</taxon>
        <taxon>Hypocreaceae</taxon>
        <taxon>Trichoderma</taxon>
    </lineage>
</organism>
<evidence type="ECO:0000256" key="1">
    <source>
        <dbReference type="SAM" id="MobiDB-lite"/>
    </source>
</evidence>
<reference evidence="2 3" key="1">
    <citation type="submission" date="2017-02" db="EMBL/GenBank/DDBJ databases">
        <title>Genomes of Trichoderma spp. with biocontrol activity.</title>
        <authorList>
            <person name="Gardiner D."/>
            <person name="Kazan K."/>
            <person name="Vos C."/>
            <person name="Harvey P."/>
        </authorList>
    </citation>
    <scope>NUCLEOTIDE SEQUENCE [LARGE SCALE GENOMIC DNA]</scope>
    <source>
        <strain evidence="2 3">Tr1</strain>
    </source>
</reference>
<accession>A0A2K0U0N0</accession>
<dbReference type="AlphaFoldDB" id="A0A2K0U0N0"/>
<sequence length="349" mass="39418">MMASNNFSAQQDSRASSETPSFGQVEGSPFHRPPPQGQSESFVFGVEPTANIPKQENIWAPLDNFKTSFSNQLGHRLVQLLEEGHLKIDPNAIIWIDENGLPTTEGLKSRSRKDLEKPSPHFFAGENADAAGFENEIRTGRALWRQHASGKEFNPEREVTTSSLFDLILEELESMPRITHIIWRNLHREFKIISTLGRPVSDRVTAIRVEEAIIREKKDFENLELLKKAFTNVDSLLESNLSILCESIYSLTGVDPWDSDRDAALYFLDDELGSNVSDVMGLATLLQLGKAPHFRLTKGIERLSRVTSVLREREMGLLMTDHLETRGYPVGIDLEPPLSRGRKRRLVSE</sequence>